<sequence>HASMQNLTSYQAILFPSDDRTPHLVSLATSPINGGTAMSPMPEPFRCGRMPHPEVFMDYIAEGLGPQSWNYRIIDRLDGMTTPFTTPYILFYPIVSRDGMAFPVNKYIRDVQGGKTPEARAWRGNIVVAKYRDLQYSAMMNLSIADFPLIKNYITSHFTN</sequence>
<gene>
    <name evidence="1" type="ORF">PHLGIDRAFT_66792</name>
</gene>
<name>A0A0C3NWR7_PHLG1</name>
<dbReference type="EMBL" id="KN840461">
    <property type="protein sequence ID" value="KIP09844.1"/>
    <property type="molecule type" value="Genomic_DNA"/>
</dbReference>
<proteinExistence type="predicted"/>
<dbReference type="HOGENOM" id="CLU_142376_0_0_1"/>
<evidence type="ECO:0000313" key="2">
    <source>
        <dbReference type="Proteomes" id="UP000053257"/>
    </source>
</evidence>
<dbReference type="Proteomes" id="UP000053257">
    <property type="component" value="Unassembled WGS sequence"/>
</dbReference>
<keyword evidence="2" id="KW-1185">Reference proteome</keyword>
<feature type="non-terminal residue" evidence="1">
    <location>
        <position position="1"/>
    </location>
</feature>
<dbReference type="AlphaFoldDB" id="A0A0C3NWR7"/>
<evidence type="ECO:0000313" key="1">
    <source>
        <dbReference type="EMBL" id="KIP09844.1"/>
    </source>
</evidence>
<protein>
    <submittedName>
        <fullName evidence="1">Uncharacterized protein</fullName>
    </submittedName>
</protein>
<dbReference type="STRING" id="745531.A0A0C3NWR7"/>
<dbReference type="OrthoDB" id="3147730at2759"/>
<reference evidence="1 2" key="1">
    <citation type="journal article" date="2014" name="PLoS Genet.">
        <title>Analysis of the Phlebiopsis gigantea genome, transcriptome and secretome provides insight into its pioneer colonization strategies of wood.</title>
        <authorList>
            <person name="Hori C."/>
            <person name="Ishida T."/>
            <person name="Igarashi K."/>
            <person name="Samejima M."/>
            <person name="Suzuki H."/>
            <person name="Master E."/>
            <person name="Ferreira P."/>
            <person name="Ruiz-Duenas F.J."/>
            <person name="Held B."/>
            <person name="Canessa P."/>
            <person name="Larrondo L.F."/>
            <person name="Schmoll M."/>
            <person name="Druzhinina I.S."/>
            <person name="Kubicek C.P."/>
            <person name="Gaskell J.A."/>
            <person name="Kersten P."/>
            <person name="St John F."/>
            <person name="Glasner J."/>
            <person name="Sabat G."/>
            <person name="Splinter BonDurant S."/>
            <person name="Syed K."/>
            <person name="Yadav J."/>
            <person name="Mgbeahuruike A.C."/>
            <person name="Kovalchuk A."/>
            <person name="Asiegbu F.O."/>
            <person name="Lackner G."/>
            <person name="Hoffmeister D."/>
            <person name="Rencoret J."/>
            <person name="Gutierrez A."/>
            <person name="Sun H."/>
            <person name="Lindquist E."/>
            <person name="Barry K."/>
            <person name="Riley R."/>
            <person name="Grigoriev I.V."/>
            <person name="Henrissat B."/>
            <person name="Kues U."/>
            <person name="Berka R.M."/>
            <person name="Martinez A.T."/>
            <person name="Covert S.F."/>
            <person name="Blanchette R.A."/>
            <person name="Cullen D."/>
        </authorList>
    </citation>
    <scope>NUCLEOTIDE SEQUENCE [LARGE SCALE GENOMIC DNA]</scope>
    <source>
        <strain evidence="1 2">11061_1 CR5-6</strain>
    </source>
</reference>
<accession>A0A0C3NWR7</accession>
<organism evidence="1 2">
    <name type="scientific">Phlebiopsis gigantea (strain 11061_1 CR5-6)</name>
    <name type="common">White-rot fungus</name>
    <name type="synonym">Peniophora gigantea</name>
    <dbReference type="NCBI Taxonomy" id="745531"/>
    <lineage>
        <taxon>Eukaryota</taxon>
        <taxon>Fungi</taxon>
        <taxon>Dikarya</taxon>
        <taxon>Basidiomycota</taxon>
        <taxon>Agaricomycotina</taxon>
        <taxon>Agaricomycetes</taxon>
        <taxon>Polyporales</taxon>
        <taxon>Phanerochaetaceae</taxon>
        <taxon>Phlebiopsis</taxon>
    </lineage>
</organism>